<dbReference type="EMBL" id="LMTZ01000037">
    <property type="protein sequence ID" value="KST69008.1"/>
    <property type="molecule type" value="Genomic_DNA"/>
</dbReference>
<feature type="non-terminal residue" evidence="2">
    <location>
        <position position="1"/>
    </location>
</feature>
<dbReference type="InterPro" id="IPR025193">
    <property type="entry name" value="DUF4114"/>
</dbReference>
<evidence type="ECO:0000313" key="3">
    <source>
        <dbReference type="Proteomes" id="UP000053372"/>
    </source>
</evidence>
<comment type="caution">
    <text evidence="2">The sequence shown here is derived from an EMBL/GenBank/DDBJ whole genome shotgun (WGS) entry which is preliminary data.</text>
</comment>
<dbReference type="NCBIfam" id="NF038123">
    <property type="entry name" value="NF038123_dom"/>
    <property type="match status" value="1"/>
</dbReference>
<reference evidence="2 3" key="1">
    <citation type="journal article" date="2015" name="Genome Announc.">
        <title>Draft Genome of the Euendolithic (true boring) Cyanobacterium Mastigocoleus testarum strain BC008.</title>
        <authorList>
            <person name="Guida B.S."/>
            <person name="Garcia-Pichel F."/>
        </authorList>
    </citation>
    <scope>NUCLEOTIDE SEQUENCE [LARGE SCALE GENOMIC DNA]</scope>
    <source>
        <strain evidence="2 3">BC008</strain>
    </source>
</reference>
<organism evidence="2 3">
    <name type="scientific">Mastigocoleus testarum BC008</name>
    <dbReference type="NCBI Taxonomy" id="371196"/>
    <lineage>
        <taxon>Bacteria</taxon>
        <taxon>Bacillati</taxon>
        <taxon>Cyanobacteriota</taxon>
        <taxon>Cyanophyceae</taxon>
        <taxon>Nostocales</taxon>
        <taxon>Hapalosiphonaceae</taxon>
        <taxon>Mastigocoleus</taxon>
    </lineage>
</organism>
<sequence length="437" mass="46639">DAPLFAFASFISSFFILQLYATSHRVGITDNNNEPDPADLVEVTVTVENLAPENGTLLTPLWVGFHDGSFDTYDRGRPASGGLESLAEDGSTSLISSEFISSGAGTVDGTITGPGGATPGPIDTGETTSLTFTLDRSLASSRFFNYAAMVLPSNDAFIANGNPEAFEIFDENGNFLGADFVVRGNQVLDAGTEVNDEAENSTAFFGQSTPNTGTDENGVVTVHPGFEDGGRILSEPRFANADFTADGYEVARIRITANNVEQFPLGTRFQDDGQGDPLLDFRSVVNQEIRVSDLDISSEAAFDNTVGFYRIEDTSGTIQDEFGNNLNPGDDGYAAAAVRQTVLNLDRNTSEISNFAGGNLLAPFVIANGTAQEFLNQNPNNQGGEEPIAYFSFLGANPDGVEHIRLLDNNTFAFEDLFGGGDNDFDDLIFGANYEVA</sequence>
<dbReference type="Proteomes" id="UP000053372">
    <property type="component" value="Unassembled WGS sequence"/>
</dbReference>
<protein>
    <recommendedName>
        <fullName evidence="1">DUF4114 domain-containing protein</fullName>
    </recommendedName>
</protein>
<dbReference type="RefSeq" id="WP_058183395.1">
    <property type="nucleotide sequence ID" value="NZ_LMTZ01000037.1"/>
</dbReference>
<evidence type="ECO:0000259" key="1">
    <source>
        <dbReference type="Pfam" id="PF13448"/>
    </source>
</evidence>
<dbReference type="AlphaFoldDB" id="A0A0V7ZWN6"/>
<feature type="domain" description="DUF4114" evidence="1">
    <location>
        <begin position="355"/>
        <end position="431"/>
    </location>
</feature>
<gene>
    <name evidence="2" type="ORF">BC008_02780</name>
</gene>
<proteinExistence type="predicted"/>
<dbReference type="InterPro" id="IPR038678">
    <property type="entry name" value="Spondin_N_sf"/>
</dbReference>
<name>A0A0V7ZWN6_9CYAN</name>
<evidence type="ECO:0000313" key="2">
    <source>
        <dbReference type="EMBL" id="KST69008.1"/>
    </source>
</evidence>
<keyword evidence="3" id="KW-1185">Reference proteome</keyword>
<dbReference type="Pfam" id="PF13448">
    <property type="entry name" value="DUF4114"/>
    <property type="match status" value="1"/>
</dbReference>
<dbReference type="Gene3D" id="2.60.40.2130">
    <property type="entry name" value="F-spondin domain"/>
    <property type="match status" value="1"/>
</dbReference>
<dbReference type="InterPro" id="IPR009465">
    <property type="entry name" value="Spondin_N"/>
</dbReference>
<accession>A0A0V7ZWN6</accession>